<evidence type="ECO:0000313" key="6">
    <source>
        <dbReference type="Proteomes" id="UP000035963"/>
    </source>
</evidence>
<dbReference type="Gene3D" id="1.10.10.10">
    <property type="entry name" value="Winged helix-like DNA-binding domain superfamily/Winged helix DNA-binding domain"/>
    <property type="match status" value="1"/>
</dbReference>
<keyword evidence="6" id="KW-1185">Reference proteome</keyword>
<dbReference type="InterPro" id="IPR008920">
    <property type="entry name" value="TF_FadR/GntR_C"/>
</dbReference>
<dbReference type="SUPFAM" id="SSF48008">
    <property type="entry name" value="GntR ligand-binding domain-like"/>
    <property type="match status" value="1"/>
</dbReference>
<dbReference type="RefSeq" id="WP_047847236.1">
    <property type="nucleotide sequence ID" value="NZ_AEJF01000088.1"/>
</dbReference>
<keyword evidence="3" id="KW-0804">Transcription</keyword>
<dbReference type="PROSITE" id="PS50949">
    <property type="entry name" value="HTH_GNTR"/>
    <property type="match status" value="1"/>
</dbReference>
<organism evidence="5 6">
    <name type="scientific">Caballeronia mineralivorans PML1(12)</name>
    <dbReference type="NCBI Taxonomy" id="908627"/>
    <lineage>
        <taxon>Bacteria</taxon>
        <taxon>Pseudomonadati</taxon>
        <taxon>Pseudomonadota</taxon>
        <taxon>Betaproteobacteria</taxon>
        <taxon>Burkholderiales</taxon>
        <taxon>Burkholderiaceae</taxon>
        <taxon>Caballeronia</taxon>
    </lineage>
</organism>
<name>A0A0J1CYQ2_9BURK</name>
<dbReference type="PANTHER" id="PTHR43537:SF49">
    <property type="entry name" value="TRANSCRIPTIONAL REGULATORY PROTEIN"/>
    <property type="match status" value="1"/>
</dbReference>
<proteinExistence type="predicted"/>
<dbReference type="PATRIC" id="fig|908627.4.peg.3017"/>
<sequence>MQADQQHDDVHERKGAGTVTQTMRTLLALRELILDGELPPGVRISELWVSERLGVSRTPVRAALIRLEEEGLLESIPAGGFAARSFTASEIGDSIALRGALEGFAARLAAERGVDRSTMRDLRDCVEQIDEILEGELSHEKFSAYVDANGRFHRVLAGACNSSVVTRQIDRVMTLPFASASAFVMVQSIDAGARDMLLIAQSQHRAVLDAIENREGSRAEALMREHAKIAHHNLKAALDNHKALTQLAGGKLIRMPGRRA</sequence>
<dbReference type="Gene3D" id="1.20.120.530">
    <property type="entry name" value="GntR ligand-binding domain-like"/>
    <property type="match status" value="1"/>
</dbReference>
<protein>
    <submittedName>
        <fullName evidence="5">GntR family transcriptional regulator</fullName>
    </submittedName>
</protein>
<keyword evidence="2" id="KW-0238">DNA-binding</keyword>
<dbReference type="Proteomes" id="UP000035963">
    <property type="component" value="Unassembled WGS sequence"/>
</dbReference>
<evidence type="ECO:0000256" key="1">
    <source>
        <dbReference type="ARBA" id="ARBA00023015"/>
    </source>
</evidence>
<dbReference type="PRINTS" id="PR00035">
    <property type="entry name" value="HTHGNTR"/>
</dbReference>
<dbReference type="InterPro" id="IPR000524">
    <property type="entry name" value="Tscrpt_reg_HTH_GntR"/>
</dbReference>
<evidence type="ECO:0000259" key="4">
    <source>
        <dbReference type="PROSITE" id="PS50949"/>
    </source>
</evidence>
<dbReference type="SMART" id="SM00895">
    <property type="entry name" value="FCD"/>
    <property type="match status" value="1"/>
</dbReference>
<dbReference type="PANTHER" id="PTHR43537">
    <property type="entry name" value="TRANSCRIPTIONAL REGULATOR, GNTR FAMILY"/>
    <property type="match status" value="1"/>
</dbReference>
<dbReference type="InterPro" id="IPR036390">
    <property type="entry name" value="WH_DNA-bd_sf"/>
</dbReference>
<feature type="domain" description="HTH gntR-type" evidence="4">
    <location>
        <begin position="19"/>
        <end position="86"/>
    </location>
</feature>
<dbReference type="EMBL" id="AEJF01000088">
    <property type="protein sequence ID" value="KLU25672.1"/>
    <property type="molecule type" value="Genomic_DNA"/>
</dbReference>
<dbReference type="GO" id="GO:0003677">
    <property type="term" value="F:DNA binding"/>
    <property type="evidence" value="ECO:0007669"/>
    <property type="project" value="UniProtKB-KW"/>
</dbReference>
<reference evidence="5 6" key="1">
    <citation type="journal article" date="2015" name="Genome Announc.">
        <title>Draft Genome Sequence of Burkholderia sp. Strain PML1(12), an Ectomycorrhizosphere-Inhabiting Bacterium with Effective Mineral-Weathering Ability.</title>
        <authorList>
            <person name="Uroz S."/>
            <person name="Oger P."/>
        </authorList>
    </citation>
    <scope>NUCLEOTIDE SEQUENCE [LARGE SCALE GENOMIC DNA]</scope>
    <source>
        <strain evidence="6">PML1(12)</strain>
    </source>
</reference>
<dbReference type="SMART" id="SM00345">
    <property type="entry name" value="HTH_GNTR"/>
    <property type="match status" value="1"/>
</dbReference>
<gene>
    <name evidence="5" type="ORF">EOS_13540</name>
</gene>
<dbReference type="InterPro" id="IPR036388">
    <property type="entry name" value="WH-like_DNA-bd_sf"/>
</dbReference>
<accession>A0A0J1CYQ2</accession>
<evidence type="ECO:0000256" key="3">
    <source>
        <dbReference type="ARBA" id="ARBA00023163"/>
    </source>
</evidence>
<dbReference type="AlphaFoldDB" id="A0A0J1CYQ2"/>
<dbReference type="OrthoDB" id="8066003at2"/>
<evidence type="ECO:0000256" key="2">
    <source>
        <dbReference type="ARBA" id="ARBA00023125"/>
    </source>
</evidence>
<evidence type="ECO:0000313" key="5">
    <source>
        <dbReference type="EMBL" id="KLU25672.1"/>
    </source>
</evidence>
<dbReference type="Pfam" id="PF07729">
    <property type="entry name" value="FCD"/>
    <property type="match status" value="1"/>
</dbReference>
<dbReference type="InterPro" id="IPR011711">
    <property type="entry name" value="GntR_C"/>
</dbReference>
<dbReference type="SUPFAM" id="SSF46785">
    <property type="entry name" value="Winged helix' DNA-binding domain"/>
    <property type="match status" value="1"/>
</dbReference>
<dbReference type="GO" id="GO:0003700">
    <property type="term" value="F:DNA-binding transcription factor activity"/>
    <property type="evidence" value="ECO:0007669"/>
    <property type="project" value="InterPro"/>
</dbReference>
<dbReference type="CDD" id="cd07377">
    <property type="entry name" value="WHTH_GntR"/>
    <property type="match status" value="1"/>
</dbReference>
<keyword evidence="1" id="KW-0805">Transcription regulation</keyword>
<dbReference type="Pfam" id="PF00392">
    <property type="entry name" value="GntR"/>
    <property type="match status" value="1"/>
</dbReference>
<comment type="caution">
    <text evidence="5">The sequence shown here is derived from an EMBL/GenBank/DDBJ whole genome shotgun (WGS) entry which is preliminary data.</text>
</comment>